<organism evidence="1 2">
    <name type="scientific">Alistipes inops</name>
    <dbReference type="NCBI Taxonomy" id="1501391"/>
    <lineage>
        <taxon>Bacteria</taxon>
        <taxon>Pseudomonadati</taxon>
        <taxon>Bacteroidota</taxon>
        <taxon>Bacteroidia</taxon>
        <taxon>Bacteroidales</taxon>
        <taxon>Rikenellaceae</taxon>
        <taxon>Alistipes</taxon>
    </lineage>
</organism>
<reference evidence="1 2" key="1">
    <citation type="submission" date="2014-09" db="EMBL/GenBank/DDBJ databases">
        <title>Alistipes sp. 627, sp. nov., a novel member of the family Rikenellaceae isolated from human faeces.</title>
        <authorList>
            <person name="Shkoporov A.N."/>
            <person name="Chaplin A.V."/>
            <person name="Motuzova O.V."/>
            <person name="Kafarskaia L.I."/>
            <person name="Khokhlova E.V."/>
            <person name="Efimov B.A."/>
        </authorList>
    </citation>
    <scope>NUCLEOTIDE SEQUENCE [LARGE SCALE GENOMIC DNA]</scope>
    <source>
        <strain evidence="1 2">627</strain>
    </source>
</reference>
<gene>
    <name evidence="1" type="ORF">LG35_09945</name>
</gene>
<name>A0ABR4YGV2_9BACT</name>
<evidence type="ECO:0000313" key="1">
    <source>
        <dbReference type="EMBL" id="KHE40394.1"/>
    </source>
</evidence>
<evidence type="ECO:0000313" key="2">
    <source>
        <dbReference type="Proteomes" id="UP000030889"/>
    </source>
</evidence>
<comment type="caution">
    <text evidence="1">The sequence shown here is derived from an EMBL/GenBank/DDBJ whole genome shotgun (WGS) entry which is preliminary data.</text>
</comment>
<dbReference type="Proteomes" id="UP000030889">
    <property type="component" value="Unassembled WGS sequence"/>
</dbReference>
<sequence>MVELAIALQEQGVIVDATGQRAGYAPLLRLLCDAFGMRVDNIYVKKTFVLDRSDSASFLRKLLAAFDRTVEKHLK</sequence>
<keyword evidence="2" id="KW-1185">Reference proteome</keyword>
<dbReference type="EMBL" id="JRGF01000023">
    <property type="protein sequence ID" value="KHE40394.1"/>
    <property type="molecule type" value="Genomic_DNA"/>
</dbReference>
<accession>A0ABR4YGV2</accession>
<protein>
    <submittedName>
        <fullName evidence="1">Uncharacterized protein</fullName>
    </submittedName>
</protein>
<proteinExistence type="predicted"/>